<dbReference type="AlphaFoldDB" id="A0A7I8KUB6"/>
<dbReference type="OrthoDB" id="641808at2759"/>
<dbReference type="EMBL" id="LR746271">
    <property type="protein sequence ID" value="CAA7400896.1"/>
    <property type="molecule type" value="Genomic_DNA"/>
</dbReference>
<feature type="compositionally biased region" description="Basic and acidic residues" evidence="1">
    <location>
        <begin position="29"/>
        <end position="38"/>
    </location>
</feature>
<evidence type="ECO:0000256" key="1">
    <source>
        <dbReference type="SAM" id="MobiDB-lite"/>
    </source>
</evidence>
<evidence type="ECO:0000313" key="3">
    <source>
        <dbReference type="Proteomes" id="UP000663760"/>
    </source>
</evidence>
<evidence type="ECO:0000313" key="2">
    <source>
        <dbReference type="EMBL" id="CAA7400896.1"/>
    </source>
</evidence>
<dbReference type="InterPro" id="IPR012881">
    <property type="entry name" value="DUF1685"/>
</dbReference>
<keyword evidence="3" id="KW-1185">Reference proteome</keyword>
<dbReference type="Pfam" id="PF07939">
    <property type="entry name" value="DUF1685"/>
    <property type="match status" value="1"/>
</dbReference>
<feature type="region of interest" description="Disordered" evidence="1">
    <location>
        <begin position="1"/>
        <end position="38"/>
    </location>
</feature>
<gene>
    <name evidence="2" type="ORF">SI8410_08011574</name>
</gene>
<dbReference type="PANTHER" id="PTHR31865">
    <property type="entry name" value="OSJNBA0071G03.3 PROTEIN"/>
    <property type="match status" value="1"/>
</dbReference>
<proteinExistence type="predicted"/>
<protein>
    <submittedName>
        <fullName evidence="2">Uncharacterized protein</fullName>
    </submittedName>
</protein>
<sequence>MAEGKRRDSLLPPPPALAALHKQRSWSPDVEREEAWQRRRDIHRARRTATAAAAAAAAAAGWGGRLSKSVSDEDLEELRGCVDLGFCFALDSPASSTTASSDDVSDRLSDAFPALDLYYAVRRSCSSDSLEVAGVDSPPASSPVGSSSLSIYSPGDSPRQVKTRLKQWAKVVACSVRQHLP</sequence>
<name>A0A7I8KUB6_SPIIN</name>
<feature type="region of interest" description="Disordered" evidence="1">
    <location>
        <begin position="130"/>
        <end position="158"/>
    </location>
</feature>
<dbReference type="PANTHER" id="PTHR31865:SF1">
    <property type="entry name" value="INSERTASE, PUTATIVE (DUF1685)-RELATED"/>
    <property type="match status" value="1"/>
</dbReference>
<reference evidence="2" key="1">
    <citation type="submission" date="2020-02" db="EMBL/GenBank/DDBJ databases">
        <authorList>
            <person name="Scholz U."/>
            <person name="Mascher M."/>
            <person name="Fiebig A."/>
        </authorList>
    </citation>
    <scope>NUCLEOTIDE SEQUENCE</scope>
</reference>
<accession>A0A7I8KUB6</accession>
<dbReference type="Proteomes" id="UP000663760">
    <property type="component" value="Chromosome 8"/>
</dbReference>
<organism evidence="2 3">
    <name type="scientific">Spirodela intermedia</name>
    <name type="common">Intermediate duckweed</name>
    <dbReference type="NCBI Taxonomy" id="51605"/>
    <lineage>
        <taxon>Eukaryota</taxon>
        <taxon>Viridiplantae</taxon>
        <taxon>Streptophyta</taxon>
        <taxon>Embryophyta</taxon>
        <taxon>Tracheophyta</taxon>
        <taxon>Spermatophyta</taxon>
        <taxon>Magnoliopsida</taxon>
        <taxon>Liliopsida</taxon>
        <taxon>Araceae</taxon>
        <taxon>Lemnoideae</taxon>
        <taxon>Spirodela</taxon>
    </lineage>
</organism>
<feature type="compositionally biased region" description="Low complexity" evidence="1">
    <location>
        <begin position="137"/>
        <end position="158"/>
    </location>
</feature>